<dbReference type="EMBL" id="MK072512">
    <property type="protein sequence ID" value="AYV86697.1"/>
    <property type="molecule type" value="Genomic_DNA"/>
</dbReference>
<proteinExistence type="predicted"/>
<organism evidence="2">
    <name type="scientific">Sylvanvirus sp</name>
    <dbReference type="NCBI Taxonomy" id="2487774"/>
    <lineage>
        <taxon>Viruses</taxon>
    </lineage>
</organism>
<dbReference type="Pfam" id="PF12898">
    <property type="entry name" value="Stc1"/>
    <property type="match status" value="1"/>
</dbReference>
<protein>
    <recommendedName>
        <fullName evidence="1">Stc1 domain-containing protein</fullName>
    </recommendedName>
</protein>
<evidence type="ECO:0000259" key="1">
    <source>
        <dbReference type="Pfam" id="PF12898"/>
    </source>
</evidence>
<accession>A0A3G5AHM4</accession>
<feature type="domain" description="Stc1" evidence="1">
    <location>
        <begin position="447"/>
        <end position="488"/>
    </location>
</feature>
<sequence length="494" mass="56204">MLYSKPEIALMNCDMKSSDSKPKLCSSYALISPEYAQVLCSEPAVSFIFATGNCQGCKDCVFFTLLDDGDEDPSLRANRMVLISNAFIEGLKRANELSHINITESYRIEFVPVHLRTPGQPDGLWQIILMLEPLAWFDRQLSIYKTHISSFPKTAEEFQFYENALKYVQHFRSLPRGQKGYRGAPSQTPLNFDSEDISNGMLMCENDVMKSKGLTGCRQFMIPSLVIASFKVLSEDIIADTNTTSKNVDTSAEEDGTTPRFILLPRREIVRTATMFPQPPYHMTNVELVNAPVFWRSVLFVIRWFSKNMETKSAHSPPPVDGIALNFGKWESAPDLEDELSNFTPIECHGHCHFFLTAKFIEECSENFFRPLKGRILDPERYYRTNSDILLRKRLLHTQPINPPNTLAELTNVKNELTTVFDKILSRLDTIEQHLQLRNQLASKNAAEAKTAQENSLICVKCNKSLSLENFSKKQKKSRSTAKCVTCVIQPQRK</sequence>
<dbReference type="InterPro" id="IPR024630">
    <property type="entry name" value="Stc1"/>
</dbReference>
<gene>
    <name evidence="2" type="ORF">Sylvanvirus6_38</name>
</gene>
<reference evidence="2" key="1">
    <citation type="submission" date="2018-10" db="EMBL/GenBank/DDBJ databases">
        <title>Hidden diversity of soil giant viruses.</title>
        <authorList>
            <person name="Schulz F."/>
            <person name="Alteio L."/>
            <person name="Goudeau D."/>
            <person name="Ryan E.M."/>
            <person name="Malmstrom R.R."/>
            <person name="Blanchard J."/>
            <person name="Woyke T."/>
        </authorList>
    </citation>
    <scope>NUCLEOTIDE SEQUENCE</scope>
    <source>
        <strain evidence="2">SYV1</strain>
    </source>
</reference>
<name>A0A3G5AHM4_9VIRU</name>
<evidence type="ECO:0000313" key="2">
    <source>
        <dbReference type="EMBL" id="AYV86697.1"/>
    </source>
</evidence>